<dbReference type="InterPro" id="IPR036291">
    <property type="entry name" value="NAD(P)-bd_dom_sf"/>
</dbReference>
<dbReference type="EMBL" id="JAGSND010000014">
    <property type="protein sequence ID" value="MBR0599543.1"/>
    <property type="molecule type" value="Genomic_DNA"/>
</dbReference>
<dbReference type="RefSeq" id="WP_227019677.1">
    <property type="nucleotide sequence ID" value="NZ_JAGSND010000014.1"/>
</dbReference>
<dbReference type="SUPFAM" id="SSF51735">
    <property type="entry name" value="NAD(P)-binding Rossmann-fold domains"/>
    <property type="match status" value="1"/>
</dbReference>
<dbReference type="InterPro" id="IPR051207">
    <property type="entry name" value="ComplexI_NDUFA9_subunit"/>
</dbReference>
<gene>
    <name evidence="1" type="ORF">KCX82_16785</name>
</gene>
<comment type="caution">
    <text evidence="1">The sequence shown here is derived from an EMBL/GenBank/DDBJ whole genome shotgun (WGS) entry which is preliminary data.</text>
</comment>
<accession>A0A8J8B288</accession>
<protein>
    <submittedName>
        <fullName evidence="1">Uncharacterized protein</fullName>
    </submittedName>
</protein>
<reference evidence="1" key="1">
    <citation type="submission" date="2021-04" db="EMBL/GenBank/DDBJ databases">
        <title>Sinoanaerobacter chloroacetimidivorans sp. nov., an obligate anaerobic bacterium isolated from anaerobic sludge.</title>
        <authorList>
            <person name="Bao Y."/>
        </authorList>
    </citation>
    <scope>NUCLEOTIDE SEQUENCE</scope>
    <source>
        <strain evidence="1">BAD-6</strain>
    </source>
</reference>
<dbReference type="AlphaFoldDB" id="A0A8J8B288"/>
<organism evidence="1 2">
    <name type="scientific">Sinanaerobacter chloroacetimidivorans</name>
    <dbReference type="NCBI Taxonomy" id="2818044"/>
    <lineage>
        <taxon>Bacteria</taxon>
        <taxon>Bacillati</taxon>
        <taxon>Bacillota</taxon>
        <taxon>Clostridia</taxon>
        <taxon>Peptostreptococcales</taxon>
        <taxon>Anaerovoracaceae</taxon>
        <taxon>Sinanaerobacter</taxon>
    </lineage>
</organism>
<proteinExistence type="predicted"/>
<evidence type="ECO:0000313" key="1">
    <source>
        <dbReference type="EMBL" id="MBR0599543.1"/>
    </source>
</evidence>
<name>A0A8J8B288_9FIRM</name>
<evidence type="ECO:0000313" key="2">
    <source>
        <dbReference type="Proteomes" id="UP000675664"/>
    </source>
</evidence>
<dbReference type="Proteomes" id="UP000675664">
    <property type="component" value="Unassembled WGS sequence"/>
</dbReference>
<reference evidence="1" key="2">
    <citation type="submission" date="2021-04" db="EMBL/GenBank/DDBJ databases">
        <authorList>
            <person name="Liu J."/>
        </authorList>
    </citation>
    <scope>NUCLEOTIDE SEQUENCE</scope>
    <source>
        <strain evidence="1">BAD-6</strain>
    </source>
</reference>
<dbReference type="PANTHER" id="PTHR12126:SF11">
    <property type="entry name" value="NADH DEHYDROGENASE [UBIQUINONE] 1 ALPHA SUBCOMPLEX SUBUNIT 9, MITOCHONDRIAL"/>
    <property type="match status" value="1"/>
</dbReference>
<sequence length="314" mass="35802">MLYITGITGHSGKWFLKRLEAEGYNGKIRCVMREDEKHAPEKYKIFDGCKLDVEYAVGQLEDEKFLEDSLKGVTTIVHIAGIGLSEQLVSSAIKNQVDWAILVHTTGRFSKYKSASEEYIRMEDGILERCSANNQGDRVLNCTILRPTMIYGSSKDKNMYRLVEYLSKHRFFPLFGNGSNLMQPVHARDLGNAYYDVITHSETTKNKQYDLSGKEPLSYLSIILIIKTFLNSRVRIIKLPISLSILAARVYNAVFKNAIITVEQVMRMQEDKAFNHEAAAKDFGYSPISFEAGIQEEIEEYLSGVRVDYTDIKY</sequence>
<dbReference type="Gene3D" id="3.40.50.720">
    <property type="entry name" value="NAD(P)-binding Rossmann-like Domain"/>
    <property type="match status" value="1"/>
</dbReference>
<dbReference type="PANTHER" id="PTHR12126">
    <property type="entry name" value="NADH-UBIQUINONE OXIDOREDUCTASE 39 KDA SUBUNIT-RELATED"/>
    <property type="match status" value="1"/>
</dbReference>
<dbReference type="GO" id="GO:0044877">
    <property type="term" value="F:protein-containing complex binding"/>
    <property type="evidence" value="ECO:0007669"/>
    <property type="project" value="TreeGrafter"/>
</dbReference>
<keyword evidence="2" id="KW-1185">Reference proteome</keyword>